<feature type="chain" id="PRO_5015776335" evidence="1">
    <location>
        <begin position="24"/>
        <end position="398"/>
    </location>
</feature>
<dbReference type="AlphaFoldDB" id="A0A2S5KJ77"/>
<protein>
    <submittedName>
        <fullName evidence="2">ABC transporter substrate-binding protein</fullName>
    </submittedName>
</protein>
<dbReference type="Pfam" id="PF13416">
    <property type="entry name" value="SBP_bac_8"/>
    <property type="match status" value="1"/>
</dbReference>
<feature type="signal peptide" evidence="1">
    <location>
        <begin position="1"/>
        <end position="23"/>
    </location>
</feature>
<proteinExistence type="predicted"/>
<keyword evidence="1" id="KW-0732">Signal</keyword>
<dbReference type="Proteomes" id="UP000238196">
    <property type="component" value="Unassembled WGS sequence"/>
</dbReference>
<sequence>MWRSGLSLLVMLVTLCAAISVQAEDWNTLLRHARGETVYFNAWGGSPRVNDYIGWAAAEVKSRYGINLKLVKVADTSAVVGRILAEKAAGREKQGSVDLLWVNGENFRTLKQNGLLFGPFSTSLPNYEWVDRSKPSVSHDFAIPVEGMESPWGMAQLVFLYDSARVEQPPHSMEALLAFAREHPGRVSYPLPPAFLGTTFLKQALLETMKRPMRLLQPYDEADFAEVTAPLWDYLDQLHPYLWHQGKDFPASAEVMNHMLDSGELLLSISFNPNEASAAILAGQLPGSVRTYVHDKGTLANTHFLAIPFNSNHKAAAQVVANFLLSPEAQARKEDPSFWGDPTVLDLKLLSAEDQARFQAIQHGPATLTAEEMGHVLAEPHASWVPALEQEWQRRYGH</sequence>
<evidence type="ECO:0000313" key="2">
    <source>
        <dbReference type="EMBL" id="PPC74685.1"/>
    </source>
</evidence>
<organism evidence="2 3">
    <name type="scientific">Proteobacteria bacterium 228</name>
    <dbReference type="NCBI Taxonomy" id="2083153"/>
    <lineage>
        <taxon>Bacteria</taxon>
        <taxon>Pseudomonadati</taxon>
        <taxon>Pseudomonadota</taxon>
    </lineage>
</organism>
<dbReference type="SUPFAM" id="SSF53850">
    <property type="entry name" value="Periplasmic binding protein-like II"/>
    <property type="match status" value="1"/>
</dbReference>
<dbReference type="OrthoDB" id="3239593at2"/>
<dbReference type="PANTHER" id="PTHR42779">
    <property type="entry name" value="PROTEIN YNJB"/>
    <property type="match status" value="1"/>
</dbReference>
<evidence type="ECO:0000256" key="1">
    <source>
        <dbReference type="SAM" id="SignalP"/>
    </source>
</evidence>
<dbReference type="InterPro" id="IPR027020">
    <property type="entry name" value="YnjB"/>
</dbReference>
<gene>
    <name evidence="2" type="ORF">C4K68_24805</name>
</gene>
<dbReference type="InterPro" id="IPR006059">
    <property type="entry name" value="SBP"/>
</dbReference>
<dbReference type="Gene3D" id="3.40.190.10">
    <property type="entry name" value="Periplasmic binding protein-like II"/>
    <property type="match status" value="2"/>
</dbReference>
<comment type="caution">
    <text evidence="2">The sequence shown here is derived from an EMBL/GenBank/DDBJ whole genome shotgun (WGS) entry which is preliminary data.</text>
</comment>
<reference evidence="2 3" key="1">
    <citation type="submission" date="2018-02" db="EMBL/GenBank/DDBJ databases">
        <title>novel marine gammaproteobacteria from coastal saline agro ecosystem.</title>
        <authorList>
            <person name="Krishnan R."/>
            <person name="Ramesh Kumar N."/>
        </authorList>
    </citation>
    <scope>NUCLEOTIDE SEQUENCE [LARGE SCALE GENOMIC DNA]</scope>
    <source>
        <strain evidence="2 3">228</strain>
    </source>
</reference>
<dbReference type="PIRSF" id="PIRSF029172">
    <property type="entry name" value="UCP029172_ABC_sbc_YnjB"/>
    <property type="match status" value="1"/>
</dbReference>
<dbReference type="EMBL" id="PRLP01000143">
    <property type="protein sequence ID" value="PPC74685.1"/>
    <property type="molecule type" value="Genomic_DNA"/>
</dbReference>
<dbReference type="PANTHER" id="PTHR42779:SF1">
    <property type="entry name" value="PROTEIN YNJB"/>
    <property type="match status" value="1"/>
</dbReference>
<accession>A0A2S5KJ77</accession>
<evidence type="ECO:0000313" key="3">
    <source>
        <dbReference type="Proteomes" id="UP000238196"/>
    </source>
</evidence>
<name>A0A2S5KJ77_9PROT</name>
<dbReference type="NCBIfam" id="NF008633">
    <property type="entry name" value="PRK11622.1"/>
    <property type="match status" value="1"/>
</dbReference>